<feature type="transmembrane region" description="Helical" evidence="5">
    <location>
        <begin position="186"/>
        <end position="208"/>
    </location>
</feature>
<sequence length="672" mass="71443">MRFSIAYALFRRDLLEALRDRRTLALLVGVPMLLYPLLLVGSALMAGAANQKLQEQPLKLAVWGPAPASLLEELGKAERVEWVERREAIPEAPAREALTLMEERKVQAVLALKTVPVEGAGENLGLELYFDTGRPGSGVARKRLDKVLDGVKLHAVRGRFEQAGLSPELAEPLQVKETDFRSMGMWLAWGLPYLLLCALVMSGFYPAIDVTAGEKERGTLQTLLCAPVRPLEVVLGKYGVVSLFTLGGALVNLGAMGLAIVGIAGGAVGRVHVSVGVLGAVFAALVPLSLLVSALLVAVGVMARSFKEGQNYLTPLLLGVMVAAHAAMVPGLELTPALATVPLVNVALLLRELLTAKVSAGIFGVVFTSTLAWAVVGLLFAARVFESEQVLLSGEKPWRDVFGRKVRRGDHFSPGSALLYFAVVLVASLFAGVLLWKRLPMWGVLAVSQVGIFLAVAVLWVKRSGADMREVFSLRLPTRRGVLAVLLLVPGMLGLQGVLSRVLGAVSPPGTEEFMRLMELLMKESARWPLALALAVVALAPAVCEEAAFRGVMLSGLSRTGSRTVAVVGSALTFGLLHIHPVHVLIAAVVGLVLGYATLGTRSLLAGVVLHFVNNATSVLLSRMETQPAWTQSWQVALALCVPGVVALWLLRGEATGSAPEQAVPMPLPNAS</sequence>
<feature type="transmembrane region" description="Helical" evidence="5">
    <location>
        <begin position="275"/>
        <end position="300"/>
    </location>
</feature>
<dbReference type="AlphaFoldDB" id="A0AAC8TBX6"/>
<comment type="subcellular location">
    <subcellularLocation>
        <location evidence="1">Membrane</location>
        <topology evidence="1">Multi-pass membrane protein</topology>
    </subcellularLocation>
</comment>
<evidence type="ECO:0000259" key="7">
    <source>
        <dbReference type="Pfam" id="PF12698"/>
    </source>
</evidence>
<dbReference type="PANTHER" id="PTHR43471">
    <property type="entry name" value="ABC TRANSPORTER PERMEASE"/>
    <property type="match status" value="1"/>
</dbReference>
<dbReference type="RefSeq" id="WP_047855170.1">
    <property type="nucleotide sequence ID" value="NZ_CP011509.1"/>
</dbReference>
<feature type="transmembrane region" description="Helical" evidence="5">
    <location>
        <begin position="24"/>
        <end position="49"/>
    </location>
</feature>
<name>A0AAC8TBX6_9BACT</name>
<dbReference type="GO" id="GO:0080120">
    <property type="term" value="P:CAAX-box protein maturation"/>
    <property type="evidence" value="ECO:0007669"/>
    <property type="project" value="UniProtKB-ARBA"/>
</dbReference>
<dbReference type="Pfam" id="PF02517">
    <property type="entry name" value="Rce1-like"/>
    <property type="match status" value="1"/>
</dbReference>
<evidence type="ECO:0000313" key="9">
    <source>
        <dbReference type="EMBL" id="REG32986.1"/>
    </source>
</evidence>
<dbReference type="Proteomes" id="UP000256345">
    <property type="component" value="Unassembled WGS sequence"/>
</dbReference>
<evidence type="ECO:0000313" key="11">
    <source>
        <dbReference type="Proteomes" id="UP000256345"/>
    </source>
</evidence>
<evidence type="ECO:0000256" key="3">
    <source>
        <dbReference type="ARBA" id="ARBA00022989"/>
    </source>
</evidence>
<keyword evidence="4 5" id="KW-0472">Membrane</keyword>
<dbReference type="PANTHER" id="PTHR43471:SF3">
    <property type="entry name" value="ABC TRANSPORTER PERMEASE PROTEIN NATB"/>
    <property type="match status" value="1"/>
</dbReference>
<dbReference type="Pfam" id="PF12698">
    <property type="entry name" value="ABC2_membrane_3"/>
    <property type="match status" value="1"/>
</dbReference>
<feature type="transmembrane region" description="Helical" evidence="5">
    <location>
        <begin position="312"/>
        <end position="329"/>
    </location>
</feature>
<dbReference type="GO" id="GO:0005886">
    <property type="term" value="C:plasma membrane"/>
    <property type="evidence" value="ECO:0007669"/>
    <property type="project" value="UniProtKB-SubCell"/>
</dbReference>
<dbReference type="EMBL" id="QUMU01000004">
    <property type="protein sequence ID" value="REG32986.1"/>
    <property type="molecule type" value="Genomic_DNA"/>
</dbReference>
<dbReference type="KEGG" id="age:AA314_01941"/>
<feature type="transmembrane region" description="Helical" evidence="5">
    <location>
        <begin position="633"/>
        <end position="651"/>
    </location>
</feature>
<protein>
    <submittedName>
        <fullName evidence="8">ABC-type Na+ efflux pump, permease component</fullName>
    </submittedName>
    <submittedName>
        <fullName evidence="9">Sodium transport system permease protein</fullName>
    </submittedName>
</protein>
<feature type="transmembrane region" description="Helical" evidence="5">
    <location>
        <begin position="417"/>
        <end position="436"/>
    </location>
</feature>
<organism evidence="8 10">
    <name type="scientific">Archangium gephyra</name>
    <dbReference type="NCBI Taxonomy" id="48"/>
    <lineage>
        <taxon>Bacteria</taxon>
        <taxon>Pseudomonadati</taxon>
        <taxon>Myxococcota</taxon>
        <taxon>Myxococcia</taxon>
        <taxon>Myxococcales</taxon>
        <taxon>Cystobacterineae</taxon>
        <taxon>Archangiaceae</taxon>
        <taxon>Archangium</taxon>
    </lineage>
</organism>
<feature type="transmembrane region" description="Helical" evidence="5">
    <location>
        <begin position="442"/>
        <end position="461"/>
    </location>
</feature>
<evidence type="ECO:0000256" key="4">
    <source>
        <dbReference type="ARBA" id="ARBA00023136"/>
    </source>
</evidence>
<keyword evidence="11" id="KW-1185">Reference proteome</keyword>
<accession>A0AAC8TBX6</accession>
<feature type="transmembrane region" description="Helical" evidence="5">
    <location>
        <begin position="565"/>
        <end position="597"/>
    </location>
</feature>
<dbReference type="Proteomes" id="UP000035579">
    <property type="component" value="Chromosome"/>
</dbReference>
<feature type="domain" description="CAAX prenyl protease 2/Lysostaphin resistance protein A-like" evidence="6">
    <location>
        <begin position="529"/>
        <end position="616"/>
    </location>
</feature>
<keyword evidence="2 5" id="KW-0812">Transmembrane</keyword>
<feature type="domain" description="ABC-2 type transporter transmembrane" evidence="7">
    <location>
        <begin position="32"/>
        <end position="381"/>
    </location>
</feature>
<evidence type="ECO:0000256" key="5">
    <source>
        <dbReference type="SAM" id="Phobius"/>
    </source>
</evidence>
<reference evidence="9 11" key="2">
    <citation type="submission" date="2018-08" db="EMBL/GenBank/DDBJ databases">
        <title>Genomic Encyclopedia of Archaeal and Bacterial Type Strains, Phase II (KMG-II): from individual species to whole genera.</title>
        <authorList>
            <person name="Goeker M."/>
        </authorList>
    </citation>
    <scope>NUCLEOTIDE SEQUENCE [LARGE SCALE GENOMIC DNA]</scope>
    <source>
        <strain evidence="9 11">DSM 2261</strain>
    </source>
</reference>
<proteinExistence type="predicted"/>
<evidence type="ECO:0000313" key="8">
    <source>
        <dbReference type="EMBL" id="AKJ00315.1"/>
    </source>
</evidence>
<evidence type="ECO:0000256" key="2">
    <source>
        <dbReference type="ARBA" id="ARBA00022692"/>
    </source>
</evidence>
<reference evidence="8 10" key="1">
    <citation type="submission" date="2015-05" db="EMBL/GenBank/DDBJ databases">
        <title>Genome assembly of Archangium gephyra DSM 2261.</title>
        <authorList>
            <person name="Sharma G."/>
            <person name="Subramanian S."/>
        </authorList>
    </citation>
    <scope>NUCLEOTIDE SEQUENCE [LARGE SCALE GENOMIC DNA]</scope>
    <source>
        <strain evidence="8 10">DSM 2261</strain>
    </source>
</reference>
<evidence type="ECO:0000313" key="10">
    <source>
        <dbReference type="Proteomes" id="UP000035579"/>
    </source>
</evidence>
<feature type="transmembrane region" description="Helical" evidence="5">
    <location>
        <begin position="238"/>
        <end position="263"/>
    </location>
</feature>
<dbReference type="InterPro" id="IPR003675">
    <property type="entry name" value="Rce1/LyrA-like_dom"/>
</dbReference>
<gene>
    <name evidence="8" type="ORF">AA314_01941</name>
    <name evidence="9" type="ORF">ATI61_104276</name>
</gene>
<evidence type="ECO:0000259" key="6">
    <source>
        <dbReference type="Pfam" id="PF02517"/>
    </source>
</evidence>
<keyword evidence="3 5" id="KW-1133">Transmembrane helix</keyword>
<feature type="transmembrane region" description="Helical" evidence="5">
    <location>
        <begin position="526"/>
        <end position="544"/>
    </location>
</feature>
<dbReference type="GO" id="GO:0140359">
    <property type="term" value="F:ABC-type transporter activity"/>
    <property type="evidence" value="ECO:0007669"/>
    <property type="project" value="InterPro"/>
</dbReference>
<dbReference type="NCBIfam" id="NF041647">
    <property type="entry name" value="ABC_perm_CPBP"/>
    <property type="match status" value="1"/>
</dbReference>
<dbReference type="InterPro" id="IPR013525">
    <property type="entry name" value="ABC2_TM"/>
</dbReference>
<dbReference type="GO" id="GO:0004175">
    <property type="term" value="F:endopeptidase activity"/>
    <property type="evidence" value="ECO:0007669"/>
    <property type="project" value="UniProtKB-ARBA"/>
</dbReference>
<feature type="transmembrane region" description="Helical" evidence="5">
    <location>
        <begin position="360"/>
        <end position="382"/>
    </location>
</feature>
<evidence type="ECO:0000256" key="1">
    <source>
        <dbReference type="ARBA" id="ARBA00004141"/>
    </source>
</evidence>
<feature type="transmembrane region" description="Helical" evidence="5">
    <location>
        <begin position="482"/>
        <end position="506"/>
    </location>
</feature>
<dbReference type="EMBL" id="CP011509">
    <property type="protein sequence ID" value="AKJ00315.1"/>
    <property type="molecule type" value="Genomic_DNA"/>
</dbReference>